<organism evidence="2 3">
    <name type="scientific">Ascaris lumbricoides</name>
    <name type="common">Giant roundworm</name>
    <dbReference type="NCBI Taxonomy" id="6252"/>
    <lineage>
        <taxon>Eukaryota</taxon>
        <taxon>Metazoa</taxon>
        <taxon>Ecdysozoa</taxon>
        <taxon>Nematoda</taxon>
        <taxon>Chromadorea</taxon>
        <taxon>Rhabditida</taxon>
        <taxon>Spirurina</taxon>
        <taxon>Ascaridomorpha</taxon>
        <taxon>Ascaridoidea</taxon>
        <taxon>Ascarididae</taxon>
        <taxon>Ascaris</taxon>
    </lineage>
</organism>
<dbReference type="InterPro" id="IPR023577">
    <property type="entry name" value="CYTH_domain"/>
</dbReference>
<dbReference type="WBParaSite" id="ALUE_0002311301-mRNA-1">
    <property type="protein sequence ID" value="ALUE_0002311301-mRNA-1"/>
    <property type="gene ID" value="ALUE_0002311301"/>
</dbReference>
<dbReference type="PANTHER" id="PTHR21028:SF2">
    <property type="entry name" value="CYTH DOMAIN-CONTAINING PROTEIN"/>
    <property type="match status" value="1"/>
</dbReference>
<accession>A0A0M3IWI5</accession>
<dbReference type="Proteomes" id="UP000036681">
    <property type="component" value="Unplaced"/>
</dbReference>
<dbReference type="PANTHER" id="PTHR21028">
    <property type="entry name" value="SI:CH211-156B7.4"/>
    <property type="match status" value="1"/>
</dbReference>
<dbReference type="AlphaFoldDB" id="A0A0M3IWI5"/>
<dbReference type="Gene3D" id="2.40.320.10">
    <property type="entry name" value="Hypothetical Protein Pfu-838710-001"/>
    <property type="match status" value="1"/>
</dbReference>
<protein>
    <submittedName>
        <fullName evidence="3">Tubulin_C domain-containing protein</fullName>
    </submittedName>
</protein>
<sequence length="181" mass="20010">MALGELGVIRTERRIFEKDNIVISLDNIEDMGEFIDITVSVVGHDNEEEGMKVANENITSIISLQETLGMALGELGVIRTERRIFEKDNIVISLDNIEDMGEFIDITVSVVGHDNEEEGMKVAKSVQAKLGIADDQLIPLSYFDLLMQGGELSDLESELCHTKISDESDRQSISSDSAVYS</sequence>
<reference evidence="3" key="1">
    <citation type="submission" date="2017-02" db="UniProtKB">
        <authorList>
            <consortium name="WormBaseParasite"/>
        </authorList>
    </citation>
    <scope>IDENTIFICATION</scope>
</reference>
<dbReference type="Pfam" id="PF01928">
    <property type="entry name" value="CYTH"/>
    <property type="match status" value="1"/>
</dbReference>
<name>A0A0M3IWI5_ASCLU</name>
<dbReference type="SUPFAM" id="SSF55154">
    <property type="entry name" value="CYTH-like phosphatases"/>
    <property type="match status" value="2"/>
</dbReference>
<evidence type="ECO:0000313" key="2">
    <source>
        <dbReference type="Proteomes" id="UP000036681"/>
    </source>
</evidence>
<evidence type="ECO:0000313" key="3">
    <source>
        <dbReference type="WBParaSite" id="ALUE_0002311301-mRNA-1"/>
    </source>
</evidence>
<proteinExistence type="predicted"/>
<keyword evidence="2" id="KW-1185">Reference proteome</keyword>
<evidence type="ECO:0000259" key="1">
    <source>
        <dbReference type="Pfam" id="PF01928"/>
    </source>
</evidence>
<feature type="domain" description="CYTH" evidence="1">
    <location>
        <begin position="48"/>
        <end position="140"/>
    </location>
</feature>
<dbReference type="GO" id="GO:0016462">
    <property type="term" value="F:pyrophosphatase activity"/>
    <property type="evidence" value="ECO:0007669"/>
    <property type="project" value="UniProtKB-ARBA"/>
</dbReference>
<dbReference type="InterPro" id="IPR008173">
    <property type="entry name" value="Adenylyl_cyclase_CyaB"/>
</dbReference>
<dbReference type="InterPro" id="IPR033469">
    <property type="entry name" value="CYTH-like_dom_sf"/>
</dbReference>